<accession>F4NWI0</accession>
<dbReference type="GeneID" id="18238101"/>
<dbReference type="EMBL" id="GL882880">
    <property type="protein sequence ID" value="EGF82482.1"/>
    <property type="molecule type" value="Genomic_DNA"/>
</dbReference>
<feature type="compositionally biased region" description="Polar residues" evidence="2">
    <location>
        <begin position="623"/>
        <end position="632"/>
    </location>
</feature>
<sequence length="884" mass="103778">MPVSTYFSAARHNAQTSHSSPYSVLNHDSRDTIDMADTSCDNKFQQAKIYQCRGPPYEKPSSLANVEALLYQATLLSDKQSDPVTQGDNLCNDNVIVAILTIDDTISRQLLNEWASQTHEVSGSDQDYIDDGYNDEFEDTDMGGDDLSQRVLRCIQASSDGFGTTAESLGWMDNPKKDRIGNGLSMTGSAVNTKEYVCNIVKEAVQHKTPKSSSSRNHQEFTAFRNPQLSITARQDLVKERKRLMDMKRHDEIQQKLALKQQQLQHALELQHQAARLVIYLFRFLMLVKLIELIQYAGIFNRKAIVDKEVVSRMQREHQIHRNLDHAITEMDHIHQAQITLMDESINHDAELAIKEAKKKIIAEKHCDAIVSKRIDTMIAKRNMRLMRTLSKKRILSEWKRMRETITEYIVVINTKQAWRIQVTSFSRWINTYKSQCAKRHQRALRESLAHQQQLVCKAVRFDRSRCLSKAFLAFKLGTELYREDRRMQEIHIQRAVQMQQFLAQLNKRHQQNTSSIDNSQPSNKICLYHEHRHDTVADITRDRTNKVDSSELGAAALPIVSSQNDAILACGRVNRPPKPIKRIQMDTRFIQAMEKRQAERDQRRNEASIKLAEQKQKKEANAYSNNHSITFKHSLEKARIEQERQDQEEKERHQMIQLKKQAEHESRQKLEQIEASRQKIQKQYQHAKKHHIQSIQAFYGLKPWQKYIQVIRQQEKEAAMHYNRMLQQQVMWRLVHRMGERIAKREQRAVQMYHTHSKRSILHRWIQAKNQVFNMKAKAVQRSQQCAQKVMLTRWIAAWRKAVIKHNMEQVRLCQIADGMAKRVVPRRVLYRWQEFVQEQKDERWRVYRRSQLQARVQSILQESGRLEKAIKTIVMDIKPIER</sequence>
<protein>
    <recommendedName>
        <fullName evidence="5">Sfi1 spindle body domain-containing protein</fullName>
    </recommendedName>
</protein>
<reference evidence="3 4" key="1">
    <citation type="submission" date="2009-12" db="EMBL/GenBank/DDBJ databases">
        <title>The draft genome of Batrachochytrium dendrobatidis.</title>
        <authorList>
            <consortium name="US DOE Joint Genome Institute (JGI-PGF)"/>
            <person name="Kuo A."/>
            <person name="Salamov A."/>
            <person name="Schmutz J."/>
            <person name="Lucas S."/>
            <person name="Pitluck S."/>
            <person name="Rosenblum E."/>
            <person name="Stajich J."/>
            <person name="Eisen M."/>
            <person name="Grigoriev I.V."/>
        </authorList>
    </citation>
    <scope>NUCLEOTIDE SEQUENCE [LARGE SCALE GENOMIC DNA]</scope>
    <source>
        <strain evidence="4">JAM81 / FGSC 10211</strain>
    </source>
</reference>
<dbReference type="InParanoid" id="F4NWI0"/>
<evidence type="ECO:0000256" key="2">
    <source>
        <dbReference type="SAM" id="MobiDB-lite"/>
    </source>
</evidence>
<gene>
    <name evidence="3" type="ORF">BATDEDRAFT_23025</name>
</gene>
<dbReference type="OMA" id="GEQRQHR"/>
<organism evidence="3 4">
    <name type="scientific">Batrachochytrium dendrobatidis (strain JAM81 / FGSC 10211)</name>
    <name type="common">Frog chytrid fungus</name>
    <dbReference type="NCBI Taxonomy" id="684364"/>
    <lineage>
        <taxon>Eukaryota</taxon>
        <taxon>Fungi</taxon>
        <taxon>Fungi incertae sedis</taxon>
        <taxon>Chytridiomycota</taxon>
        <taxon>Chytridiomycota incertae sedis</taxon>
        <taxon>Chytridiomycetes</taxon>
        <taxon>Rhizophydiales</taxon>
        <taxon>Rhizophydiales incertae sedis</taxon>
        <taxon>Batrachochytrium</taxon>
    </lineage>
</organism>
<keyword evidence="4" id="KW-1185">Reference proteome</keyword>
<dbReference type="AlphaFoldDB" id="F4NWI0"/>
<feature type="coiled-coil region" evidence="1">
    <location>
        <begin position="646"/>
        <end position="691"/>
    </location>
</feature>
<dbReference type="PANTHER" id="PTHR22028:SF5">
    <property type="entry name" value="COILED-COIL DOMAIN-CONTAINING PROTEIN 191"/>
    <property type="match status" value="1"/>
</dbReference>
<evidence type="ECO:0008006" key="5">
    <source>
        <dbReference type="Google" id="ProtNLM"/>
    </source>
</evidence>
<dbReference type="OrthoDB" id="2162701at2759"/>
<dbReference type="Proteomes" id="UP000007241">
    <property type="component" value="Unassembled WGS sequence"/>
</dbReference>
<evidence type="ECO:0000256" key="1">
    <source>
        <dbReference type="SAM" id="Coils"/>
    </source>
</evidence>
<evidence type="ECO:0000313" key="3">
    <source>
        <dbReference type="EMBL" id="EGF82482.1"/>
    </source>
</evidence>
<keyword evidence="1" id="KW-0175">Coiled coil</keyword>
<name>F4NWI0_BATDJ</name>
<dbReference type="RefSeq" id="XP_006676686.1">
    <property type="nucleotide sequence ID" value="XM_006676623.1"/>
</dbReference>
<dbReference type="InterPro" id="IPR052270">
    <property type="entry name" value="CACF_protein"/>
</dbReference>
<proteinExistence type="predicted"/>
<dbReference type="PANTHER" id="PTHR22028">
    <property type="entry name" value="SFI1 SPINDLE BODY DOMAIN-CONTAINING PROTEIN-RELATED"/>
    <property type="match status" value="1"/>
</dbReference>
<evidence type="ECO:0000313" key="4">
    <source>
        <dbReference type="Proteomes" id="UP000007241"/>
    </source>
</evidence>
<dbReference type="HOGENOM" id="CLU_325956_0_0_1"/>
<feature type="region of interest" description="Disordered" evidence="2">
    <location>
        <begin position="613"/>
        <end position="636"/>
    </location>
</feature>